<feature type="transmembrane region" description="Helical" evidence="1">
    <location>
        <begin position="271"/>
        <end position="291"/>
    </location>
</feature>
<evidence type="ECO:0000259" key="3">
    <source>
        <dbReference type="Pfam" id="PF19040"/>
    </source>
</evidence>
<reference evidence="4 5" key="1">
    <citation type="journal article" date="2016" name="Nat. Commun.">
        <title>Thousands of microbial genomes shed light on interconnected biogeochemical processes in an aquifer system.</title>
        <authorList>
            <person name="Anantharaman K."/>
            <person name="Brown C.T."/>
            <person name="Hug L.A."/>
            <person name="Sharon I."/>
            <person name="Castelle C.J."/>
            <person name="Probst A.J."/>
            <person name="Thomas B.C."/>
            <person name="Singh A."/>
            <person name="Wilkins M.J."/>
            <person name="Karaoz U."/>
            <person name="Brodie E.L."/>
            <person name="Williams K.H."/>
            <person name="Hubbard S.S."/>
            <person name="Banfield J.F."/>
        </authorList>
    </citation>
    <scope>NUCLEOTIDE SEQUENCE [LARGE SCALE GENOMIC DNA]</scope>
</reference>
<dbReference type="InterPro" id="IPR050879">
    <property type="entry name" value="Acyltransferase_3"/>
</dbReference>
<dbReference type="Proteomes" id="UP000176689">
    <property type="component" value="Unassembled WGS sequence"/>
</dbReference>
<feature type="transmembrane region" description="Helical" evidence="1">
    <location>
        <begin position="244"/>
        <end position="264"/>
    </location>
</feature>
<keyword evidence="1" id="KW-0812">Transmembrane</keyword>
<feature type="transmembrane region" description="Helical" evidence="1">
    <location>
        <begin position="357"/>
        <end position="379"/>
    </location>
</feature>
<feature type="transmembrane region" description="Helical" evidence="1">
    <location>
        <begin position="38"/>
        <end position="59"/>
    </location>
</feature>
<feature type="transmembrane region" description="Helical" evidence="1">
    <location>
        <begin position="151"/>
        <end position="167"/>
    </location>
</feature>
<organism evidence="4 5">
    <name type="scientific">Candidatus Kaiserbacteria bacterium RIFCSPHIGHO2_12_FULL_53_13</name>
    <dbReference type="NCBI Taxonomy" id="1798502"/>
    <lineage>
        <taxon>Bacteria</taxon>
        <taxon>Candidatus Kaiseribacteriota</taxon>
    </lineage>
</organism>
<evidence type="ECO:0000256" key="1">
    <source>
        <dbReference type="SAM" id="Phobius"/>
    </source>
</evidence>
<dbReference type="GO" id="GO:0009103">
    <property type="term" value="P:lipopolysaccharide biosynthetic process"/>
    <property type="evidence" value="ECO:0007669"/>
    <property type="project" value="TreeGrafter"/>
</dbReference>
<feature type="transmembrane region" description="Helical" evidence="1">
    <location>
        <begin position="400"/>
        <end position="418"/>
    </location>
</feature>
<feature type="transmembrane region" description="Helical" evidence="1">
    <location>
        <begin position="79"/>
        <end position="99"/>
    </location>
</feature>
<dbReference type="InterPro" id="IPR043968">
    <property type="entry name" value="SGNH"/>
</dbReference>
<feature type="transmembrane region" description="Helical" evidence="1">
    <location>
        <begin position="12"/>
        <end position="31"/>
    </location>
</feature>
<evidence type="ECO:0000259" key="2">
    <source>
        <dbReference type="Pfam" id="PF01757"/>
    </source>
</evidence>
<accession>A0A1F6E7H1</accession>
<dbReference type="PANTHER" id="PTHR23028:SF53">
    <property type="entry name" value="ACYL_TRANSF_3 DOMAIN-CONTAINING PROTEIN"/>
    <property type="match status" value="1"/>
</dbReference>
<proteinExistence type="predicted"/>
<evidence type="ECO:0008006" key="6">
    <source>
        <dbReference type="Google" id="ProtNLM"/>
    </source>
</evidence>
<protein>
    <recommendedName>
        <fullName evidence="6">SGNH domain-containing protein</fullName>
    </recommendedName>
</protein>
<dbReference type="PANTHER" id="PTHR23028">
    <property type="entry name" value="ACETYLTRANSFERASE"/>
    <property type="match status" value="1"/>
</dbReference>
<keyword evidence="1" id="KW-1133">Transmembrane helix</keyword>
<feature type="transmembrane region" description="Helical" evidence="1">
    <location>
        <begin position="326"/>
        <end position="345"/>
    </location>
</feature>
<dbReference type="GO" id="GO:0016747">
    <property type="term" value="F:acyltransferase activity, transferring groups other than amino-acyl groups"/>
    <property type="evidence" value="ECO:0007669"/>
    <property type="project" value="InterPro"/>
</dbReference>
<dbReference type="AlphaFoldDB" id="A0A1F6E7H1"/>
<gene>
    <name evidence="4" type="ORF">A3F27_00310</name>
</gene>
<dbReference type="EMBL" id="MFLP01000030">
    <property type="protein sequence ID" value="OGG69551.1"/>
    <property type="molecule type" value="Genomic_DNA"/>
</dbReference>
<dbReference type="GO" id="GO:0016020">
    <property type="term" value="C:membrane"/>
    <property type="evidence" value="ECO:0007669"/>
    <property type="project" value="TreeGrafter"/>
</dbReference>
<keyword evidence="1" id="KW-0472">Membrane</keyword>
<sequence>MPHTSTGTIRYRPYIDGLRGLAVIAVVLYHARLLGVHGGFVGVDVFFVISGFLITSIILRDLDAGTFSLIGFWERRVRRIIPALFIVMACTSVAAYFLILYPPDYHHLGNAIIAQSVFASNILFLLTDNYFDKLSRYSPLLHTWSLSVEEQFYILFPIIVLLCMWAVRRSGLLSRFNLSERHAIRAEVSQWNRRRLLLAVVATLGALSFLANIWLVDIQPGSGFSVPFLPSGIFWQTSYATAGFYLLLSRAWELALGILIALWAVKIRSKVLAEIMGLAGAGALVYSIFLFTDTTSFPGFAALAPTLGAGALIVANESYSTKTGIILSNSALVWTGLISYSLYLWHWPLFVFARTLFPAASAAWPIVGLIGLSVLIAWLSYRFVETPVRRKILFATRTRVFLAGLAAMSILALAGFFIQHTAFTRESGIPPAAKAVVLTANEEDQGGGACFKIPGDVSRYGELCGLGDKSGSAKPAFVVWGDSHSDALAPLLNALGQKYGMQGVAFNGGGCIPVLGVRQAPPVASCEKQNQRALQYVRDNDIKNIFLVARWSYYVMGGPDGLRAAMITDSDRISRSPEEAARAFQRNLAATVRMLGQEGRNVYIIKQVPEQFDFDTRAAFYRAVRTGQDAGLNAVIAKDNETYQALADAAIDTLASEARIIIIDPATVLCEKNGVCALEKDGMLLYRDENHLSVEGAMTLQQLFAPVFVNARLIGE</sequence>
<feature type="domain" description="SGNH" evidence="3">
    <location>
        <begin position="460"/>
        <end position="706"/>
    </location>
</feature>
<evidence type="ECO:0000313" key="4">
    <source>
        <dbReference type="EMBL" id="OGG69551.1"/>
    </source>
</evidence>
<feature type="transmembrane region" description="Helical" evidence="1">
    <location>
        <begin position="196"/>
        <end position="216"/>
    </location>
</feature>
<name>A0A1F6E7H1_9BACT</name>
<feature type="transmembrane region" description="Helical" evidence="1">
    <location>
        <begin position="297"/>
        <end position="314"/>
    </location>
</feature>
<evidence type="ECO:0000313" key="5">
    <source>
        <dbReference type="Proteomes" id="UP000176689"/>
    </source>
</evidence>
<dbReference type="InterPro" id="IPR002656">
    <property type="entry name" value="Acyl_transf_3_dom"/>
</dbReference>
<feature type="domain" description="Acyltransferase 3" evidence="2">
    <location>
        <begin position="13"/>
        <end position="381"/>
    </location>
</feature>
<dbReference type="Pfam" id="PF01757">
    <property type="entry name" value="Acyl_transf_3"/>
    <property type="match status" value="1"/>
</dbReference>
<dbReference type="Pfam" id="PF19040">
    <property type="entry name" value="SGNH"/>
    <property type="match status" value="1"/>
</dbReference>
<comment type="caution">
    <text evidence="4">The sequence shown here is derived from an EMBL/GenBank/DDBJ whole genome shotgun (WGS) entry which is preliminary data.</text>
</comment>